<gene>
    <name evidence="1" type="ORF">FGADI_1876</name>
</gene>
<sequence>MPLATGFIKSLQPTRFIASFDLEGSLYTFTGNTNPPTQPFESNAATLEYDSVDTLRSSRQFNGIIGDGDQVSFTFNDGTVIKGNLDSPISPASSVNGTGSWHQE</sequence>
<dbReference type="OrthoDB" id="2984728at2759"/>
<organism evidence="1 2">
    <name type="scientific">Fusarium gaditjirri</name>
    <dbReference type="NCBI Taxonomy" id="282569"/>
    <lineage>
        <taxon>Eukaryota</taxon>
        <taxon>Fungi</taxon>
        <taxon>Dikarya</taxon>
        <taxon>Ascomycota</taxon>
        <taxon>Pezizomycotina</taxon>
        <taxon>Sordariomycetes</taxon>
        <taxon>Hypocreomycetidae</taxon>
        <taxon>Hypocreales</taxon>
        <taxon>Nectriaceae</taxon>
        <taxon>Fusarium</taxon>
        <taxon>Fusarium nisikadoi species complex</taxon>
    </lineage>
</organism>
<keyword evidence="2" id="KW-1185">Reference proteome</keyword>
<protein>
    <submittedName>
        <fullName evidence="1">Uncharacterized protein</fullName>
    </submittedName>
</protein>
<evidence type="ECO:0000313" key="2">
    <source>
        <dbReference type="Proteomes" id="UP000604273"/>
    </source>
</evidence>
<comment type="caution">
    <text evidence="1">The sequence shown here is derived from an EMBL/GenBank/DDBJ whole genome shotgun (WGS) entry which is preliminary data.</text>
</comment>
<evidence type="ECO:0000313" key="1">
    <source>
        <dbReference type="EMBL" id="KAF4959136.1"/>
    </source>
</evidence>
<dbReference type="AlphaFoldDB" id="A0A8H4TJN7"/>
<dbReference type="Proteomes" id="UP000604273">
    <property type="component" value="Unassembled WGS sequence"/>
</dbReference>
<reference evidence="1" key="2">
    <citation type="submission" date="2020-05" db="EMBL/GenBank/DDBJ databases">
        <authorList>
            <person name="Kim H.-S."/>
            <person name="Proctor R.H."/>
            <person name="Brown D.W."/>
        </authorList>
    </citation>
    <scope>NUCLEOTIDE SEQUENCE</scope>
    <source>
        <strain evidence="1">NRRL 45417</strain>
    </source>
</reference>
<accession>A0A8H4TJN7</accession>
<proteinExistence type="predicted"/>
<name>A0A8H4TJN7_9HYPO</name>
<reference evidence="1" key="1">
    <citation type="journal article" date="2020" name="BMC Genomics">
        <title>Correction to: Identification and distribution of gene clusters required for synthesis of sphingolipid metabolism inhibitors in diverse species of the filamentous fungus Fusarium.</title>
        <authorList>
            <person name="Kim H.S."/>
            <person name="Lohmar J.M."/>
            <person name="Busman M."/>
            <person name="Brown D.W."/>
            <person name="Naumann T.A."/>
            <person name="Divon H.H."/>
            <person name="Lysoe E."/>
            <person name="Uhlig S."/>
            <person name="Proctor R.H."/>
        </authorList>
    </citation>
    <scope>NUCLEOTIDE SEQUENCE</scope>
    <source>
        <strain evidence="1">NRRL 45417</strain>
    </source>
</reference>
<dbReference type="EMBL" id="JABFAI010000040">
    <property type="protein sequence ID" value="KAF4959136.1"/>
    <property type="molecule type" value="Genomic_DNA"/>
</dbReference>